<keyword evidence="3" id="KW-0812">Transmembrane</keyword>
<dbReference type="EMBL" id="CP021112">
    <property type="protein sequence ID" value="ARQ00511.1"/>
    <property type="molecule type" value="Genomic_DNA"/>
</dbReference>
<dbReference type="AlphaFoldDB" id="A0A1W6ZTQ9"/>
<evidence type="ECO:0000313" key="6">
    <source>
        <dbReference type="EMBL" id="ARQ00511.1"/>
    </source>
</evidence>
<dbReference type="CDD" id="cd06580">
    <property type="entry name" value="TM_PBP1_transp_TpRbsC_like"/>
    <property type="match status" value="1"/>
</dbReference>
<sequence length="307" mass="31419">MDAAGLIDIFAATVRIATPLLFCALGGLISERAGTFAVGIEGMMLAGAFGGAIAVLTTASPSLGLLVAALSGATLAVVVAIATTKFRADQMVTGLAVNILALGLTSFLLRGLFGGRAPVIRLQTLGPWPVPFLSDIPVLGPVLFRQPALVYLALGLTIGVYVYLAKTRSGLMLRAVGENPDAAYAVGTNPVLVRMMAIIVGGAFAGLGGAVLSLQEVGTFTDGMTNGRGFIALAAIIVGRWTPFGALFGCLLFGAVAALELRVHGWGLPVSSYVIQMIPYIVALALLAGIGRSARMPAAIGTPFARH</sequence>
<dbReference type="PANTHER" id="PTHR43370">
    <property type="entry name" value="SUGAR ABC TRANSPORTER INTEGRAL MEMBRANE PROTEIN-RELATED"/>
    <property type="match status" value="1"/>
</dbReference>
<comment type="subcellular location">
    <subcellularLocation>
        <location evidence="1">Cell membrane</location>
        <topology evidence="1">Multi-pass membrane protein</topology>
    </subcellularLocation>
</comment>
<keyword evidence="5" id="KW-0472">Membrane</keyword>
<keyword evidence="2" id="KW-1003">Cell membrane</keyword>
<dbReference type="OrthoDB" id="9792579at2"/>
<dbReference type="STRING" id="1235591.CAK95_16585"/>
<dbReference type="Pfam" id="PF02653">
    <property type="entry name" value="BPD_transp_2"/>
    <property type="match status" value="1"/>
</dbReference>
<dbReference type="RefSeq" id="WP_086088908.1">
    <property type="nucleotide sequence ID" value="NZ_CP021112.1"/>
</dbReference>
<protein>
    <submittedName>
        <fullName evidence="6">Uncharacterized protein</fullName>
    </submittedName>
</protein>
<accession>A0A1W6ZTQ9</accession>
<gene>
    <name evidence="6" type="ORF">CAK95_16585</name>
</gene>
<dbReference type="InterPro" id="IPR001851">
    <property type="entry name" value="ABC_transp_permease"/>
</dbReference>
<dbReference type="PANTHER" id="PTHR43370:SF2">
    <property type="entry name" value="ABC TRANSPORTER PERMEASE PROTEIN"/>
    <property type="match status" value="1"/>
</dbReference>
<dbReference type="Proteomes" id="UP000194137">
    <property type="component" value="Chromosome"/>
</dbReference>
<evidence type="ECO:0000256" key="2">
    <source>
        <dbReference type="ARBA" id="ARBA00022475"/>
    </source>
</evidence>
<dbReference type="GO" id="GO:0022857">
    <property type="term" value="F:transmembrane transporter activity"/>
    <property type="evidence" value="ECO:0007669"/>
    <property type="project" value="InterPro"/>
</dbReference>
<name>A0A1W6ZTQ9_9HYPH</name>
<proteinExistence type="predicted"/>
<keyword evidence="4" id="KW-1133">Transmembrane helix</keyword>
<keyword evidence="7" id="KW-1185">Reference proteome</keyword>
<organism evidence="6 7">
    <name type="scientific">Pseudorhodoplanes sinuspersici</name>
    <dbReference type="NCBI Taxonomy" id="1235591"/>
    <lineage>
        <taxon>Bacteria</taxon>
        <taxon>Pseudomonadati</taxon>
        <taxon>Pseudomonadota</taxon>
        <taxon>Alphaproteobacteria</taxon>
        <taxon>Hyphomicrobiales</taxon>
        <taxon>Pseudorhodoplanes</taxon>
    </lineage>
</organism>
<evidence type="ECO:0000256" key="3">
    <source>
        <dbReference type="ARBA" id="ARBA00022692"/>
    </source>
</evidence>
<evidence type="ECO:0000313" key="7">
    <source>
        <dbReference type="Proteomes" id="UP000194137"/>
    </source>
</evidence>
<evidence type="ECO:0000256" key="4">
    <source>
        <dbReference type="ARBA" id="ARBA00022989"/>
    </source>
</evidence>
<reference evidence="6 7" key="1">
    <citation type="submission" date="2017-05" db="EMBL/GenBank/DDBJ databases">
        <title>Full genome sequence of Pseudorhodoplanes sinuspersici.</title>
        <authorList>
            <person name="Dastgheib S.M.M."/>
            <person name="Shavandi M."/>
            <person name="Tirandaz H."/>
        </authorList>
    </citation>
    <scope>NUCLEOTIDE SEQUENCE [LARGE SCALE GENOMIC DNA]</scope>
    <source>
        <strain evidence="6 7">RIPI110</strain>
    </source>
</reference>
<evidence type="ECO:0000256" key="5">
    <source>
        <dbReference type="ARBA" id="ARBA00023136"/>
    </source>
</evidence>
<dbReference type="GO" id="GO:0005886">
    <property type="term" value="C:plasma membrane"/>
    <property type="evidence" value="ECO:0007669"/>
    <property type="project" value="UniProtKB-SubCell"/>
</dbReference>
<evidence type="ECO:0000256" key="1">
    <source>
        <dbReference type="ARBA" id="ARBA00004651"/>
    </source>
</evidence>
<dbReference type="KEGG" id="psin:CAK95_16585"/>